<organism evidence="3 4">
    <name type="scientific">Jutongia hominis</name>
    <dbReference type="NCBI Taxonomy" id="2763664"/>
    <lineage>
        <taxon>Bacteria</taxon>
        <taxon>Bacillati</taxon>
        <taxon>Bacillota</taxon>
        <taxon>Clostridia</taxon>
        <taxon>Lachnospirales</taxon>
        <taxon>Lachnospiraceae</taxon>
        <taxon>Jutongia</taxon>
    </lineage>
</organism>
<reference evidence="3 4" key="1">
    <citation type="submission" date="2020-08" db="EMBL/GenBank/DDBJ databases">
        <title>Genome public.</title>
        <authorList>
            <person name="Liu C."/>
            <person name="Sun Q."/>
        </authorList>
    </citation>
    <scope>NUCLEOTIDE SEQUENCE [LARGE SCALE GENOMIC DNA]</scope>
    <source>
        <strain evidence="3 4">BX3</strain>
    </source>
</reference>
<evidence type="ECO:0000313" key="3">
    <source>
        <dbReference type="EMBL" id="MBC8557485.1"/>
    </source>
</evidence>
<feature type="chain" id="PRO_5045754035" description="Lipoprotein" evidence="2">
    <location>
        <begin position="23"/>
        <end position="273"/>
    </location>
</feature>
<keyword evidence="2" id="KW-0732">Signal</keyword>
<dbReference type="Proteomes" id="UP000637513">
    <property type="component" value="Unassembled WGS sequence"/>
</dbReference>
<proteinExistence type="predicted"/>
<evidence type="ECO:0000256" key="1">
    <source>
        <dbReference type="SAM" id="MobiDB-lite"/>
    </source>
</evidence>
<dbReference type="RefSeq" id="WP_249304703.1">
    <property type="nucleotide sequence ID" value="NZ_JACRSW010000027.1"/>
</dbReference>
<dbReference type="EMBL" id="JACRSW010000027">
    <property type="protein sequence ID" value="MBC8557485.1"/>
    <property type="molecule type" value="Genomic_DNA"/>
</dbReference>
<feature type="region of interest" description="Disordered" evidence="1">
    <location>
        <begin position="21"/>
        <end position="54"/>
    </location>
</feature>
<evidence type="ECO:0008006" key="5">
    <source>
        <dbReference type="Google" id="ProtNLM"/>
    </source>
</evidence>
<feature type="compositionally biased region" description="Acidic residues" evidence="1">
    <location>
        <begin position="43"/>
        <end position="54"/>
    </location>
</feature>
<feature type="signal peptide" evidence="2">
    <location>
        <begin position="1"/>
        <end position="22"/>
    </location>
</feature>
<keyword evidence="4" id="KW-1185">Reference proteome</keyword>
<evidence type="ECO:0000256" key="2">
    <source>
        <dbReference type="SAM" id="SignalP"/>
    </source>
</evidence>
<sequence>MRRKFICVICCALLLTSGCGSNSVPTSNSVVTDTENNNNDSVDSNDEDMGDDSAEFEEEDVYDEDAEVDAIQQKFLKAVQDNSGSELYDISVDKNVTGMEPDDIDSEKDMQESLEQLKTALHTLYGSDVQIDYEQSTFEEFDIAKLQEAVEYEDEDGTGKADVDTVESLNKTVKYVLESNCNLQRCIKSDMTFVLSGSDGEDTQTVPSFIYKVDDQYFMDTMPLYCLLEEQETAVKKRKQNITNYSTSEYDRYKGMEDDDEDLDYSSLLLKRE</sequence>
<evidence type="ECO:0000313" key="4">
    <source>
        <dbReference type="Proteomes" id="UP000637513"/>
    </source>
</evidence>
<accession>A0ABR7MUK7</accession>
<dbReference type="PROSITE" id="PS51257">
    <property type="entry name" value="PROKAR_LIPOPROTEIN"/>
    <property type="match status" value="1"/>
</dbReference>
<name>A0ABR7MUK7_9FIRM</name>
<feature type="compositionally biased region" description="Low complexity" evidence="1">
    <location>
        <begin position="21"/>
        <end position="42"/>
    </location>
</feature>
<gene>
    <name evidence="3" type="ORF">H8700_07170</name>
</gene>
<comment type="caution">
    <text evidence="3">The sequence shown here is derived from an EMBL/GenBank/DDBJ whole genome shotgun (WGS) entry which is preliminary data.</text>
</comment>
<protein>
    <recommendedName>
        <fullName evidence="5">Lipoprotein</fullName>
    </recommendedName>
</protein>